<comment type="caution">
    <text evidence="2">The sequence shown here is derived from an EMBL/GenBank/DDBJ whole genome shotgun (WGS) entry which is preliminary data.</text>
</comment>
<dbReference type="InParanoid" id="A0A1Y2ARS7"/>
<evidence type="ECO:0000256" key="1">
    <source>
        <dbReference type="SAM" id="MobiDB-lite"/>
    </source>
</evidence>
<gene>
    <name evidence="2" type="ORF">BCR39DRAFT_293013</name>
</gene>
<feature type="region of interest" description="Disordered" evidence="1">
    <location>
        <begin position="1"/>
        <end position="21"/>
    </location>
</feature>
<proteinExistence type="predicted"/>
<dbReference type="AlphaFoldDB" id="A0A1Y2ARS7"/>
<accession>A0A1Y2ARS7</accession>
<dbReference type="EMBL" id="MCFC01000059">
    <property type="protein sequence ID" value="ORY25279.1"/>
    <property type="molecule type" value="Genomic_DNA"/>
</dbReference>
<evidence type="ECO:0000313" key="3">
    <source>
        <dbReference type="Proteomes" id="UP000193986"/>
    </source>
</evidence>
<dbReference type="OrthoDB" id="2595963at2759"/>
<protein>
    <submittedName>
        <fullName evidence="2">Uncharacterized protein</fullName>
    </submittedName>
</protein>
<reference evidence="2 3" key="1">
    <citation type="submission" date="2016-07" db="EMBL/GenBank/DDBJ databases">
        <title>Pervasive Adenine N6-methylation of Active Genes in Fungi.</title>
        <authorList>
            <consortium name="DOE Joint Genome Institute"/>
            <person name="Mondo S.J."/>
            <person name="Dannebaum R.O."/>
            <person name="Kuo R.C."/>
            <person name="Labutti K."/>
            <person name="Haridas S."/>
            <person name="Kuo A."/>
            <person name="Salamov A."/>
            <person name="Ahrendt S.R."/>
            <person name="Lipzen A."/>
            <person name="Sullivan W."/>
            <person name="Andreopoulos W.B."/>
            <person name="Clum A."/>
            <person name="Lindquist E."/>
            <person name="Daum C."/>
            <person name="Ramamoorthy G.K."/>
            <person name="Gryganskyi A."/>
            <person name="Culley D."/>
            <person name="Magnuson J.K."/>
            <person name="James T.Y."/>
            <person name="O'Malley M.A."/>
            <person name="Stajich J.E."/>
            <person name="Spatafora J.W."/>
            <person name="Visel A."/>
            <person name="Grigoriev I.V."/>
        </authorList>
    </citation>
    <scope>NUCLEOTIDE SEQUENCE [LARGE SCALE GENOMIC DNA]</scope>
    <source>
        <strain evidence="2 3">68-887.2</strain>
    </source>
</reference>
<sequence length="93" mass="9915">MSAPLQQANTNTQPAKGLPSMLQKKGLLGAAGRGKMNNSIVSPTDNVLSPCSAKLSGAKQRHFQKYVVLPAHIPTLQSTIQIFNHSIHPTIST</sequence>
<feature type="compositionally biased region" description="Polar residues" evidence="1">
    <location>
        <begin position="1"/>
        <end position="14"/>
    </location>
</feature>
<keyword evidence="3" id="KW-1185">Reference proteome</keyword>
<dbReference type="Proteomes" id="UP000193986">
    <property type="component" value="Unassembled WGS sequence"/>
</dbReference>
<organism evidence="2 3">
    <name type="scientific">Naematelia encephala</name>
    <dbReference type="NCBI Taxonomy" id="71784"/>
    <lineage>
        <taxon>Eukaryota</taxon>
        <taxon>Fungi</taxon>
        <taxon>Dikarya</taxon>
        <taxon>Basidiomycota</taxon>
        <taxon>Agaricomycotina</taxon>
        <taxon>Tremellomycetes</taxon>
        <taxon>Tremellales</taxon>
        <taxon>Naemateliaceae</taxon>
        <taxon>Naematelia</taxon>
    </lineage>
</organism>
<evidence type="ECO:0000313" key="2">
    <source>
        <dbReference type="EMBL" id="ORY25279.1"/>
    </source>
</evidence>
<name>A0A1Y2ARS7_9TREE</name>
<dbReference type="InterPro" id="IPR007727">
    <property type="entry name" value="Spo12"/>
</dbReference>
<dbReference type="Pfam" id="PF05032">
    <property type="entry name" value="Spo12"/>
    <property type="match status" value="1"/>
</dbReference>